<dbReference type="Proteomes" id="UP000198601">
    <property type="component" value="Unassembled WGS sequence"/>
</dbReference>
<dbReference type="AlphaFoldDB" id="A0A1G4TKF1"/>
<name>A0A1G4TKF1_9BACL</name>
<accession>A0A1G4TKF1</accession>
<dbReference type="EMBL" id="FMTT01000056">
    <property type="protein sequence ID" value="SCW81943.1"/>
    <property type="molecule type" value="Genomic_DNA"/>
</dbReference>
<reference evidence="2" key="1">
    <citation type="submission" date="2016-10" db="EMBL/GenBank/DDBJ databases">
        <authorList>
            <person name="Varghese N."/>
            <person name="Submissions S."/>
        </authorList>
    </citation>
    <scope>NUCLEOTIDE SEQUENCE [LARGE SCALE GENOMIC DNA]</scope>
    <source>
        <strain evidence="2">CGMCC 1.8946</strain>
    </source>
</reference>
<gene>
    <name evidence="1" type="ORF">SAMN04487970_10568</name>
</gene>
<evidence type="ECO:0000313" key="1">
    <source>
        <dbReference type="EMBL" id="SCW81943.1"/>
    </source>
</evidence>
<protein>
    <submittedName>
        <fullName evidence="1">Uncharacterized protein</fullName>
    </submittedName>
</protein>
<proteinExistence type="predicted"/>
<keyword evidence="2" id="KW-1185">Reference proteome</keyword>
<evidence type="ECO:0000313" key="2">
    <source>
        <dbReference type="Proteomes" id="UP000198601"/>
    </source>
</evidence>
<dbReference type="STRING" id="624147.SAMN04487970_10568"/>
<organism evidence="1 2">
    <name type="scientific">Paenibacillus tianmuensis</name>
    <dbReference type="NCBI Taxonomy" id="624147"/>
    <lineage>
        <taxon>Bacteria</taxon>
        <taxon>Bacillati</taxon>
        <taxon>Bacillota</taxon>
        <taxon>Bacilli</taxon>
        <taxon>Bacillales</taxon>
        <taxon>Paenibacillaceae</taxon>
        <taxon>Paenibacillus</taxon>
    </lineage>
</organism>
<sequence length="91" mass="10024">MDGTALLGMYKGQIHVEMNFSFLKDPVHTDEIYLKKPERVKVLGYFVFASLNDLPGIPVAGSAAHHRAKADARSRRAHFAKTHGCGDLSTL</sequence>